<proteinExistence type="predicted"/>
<dbReference type="Gene3D" id="3.40.630.30">
    <property type="match status" value="1"/>
</dbReference>
<sequence>MIEKIDHSSLKTSKLIYNIFQKSYAVEALLLNHDDFPPLKRTASEIQQSKTTFYGYRHEEELCAIMELEINENHIHIRSLTVAPEFFRKGIGYRLLCFVRDTFKVDLLSVETGHDNFPAVNFYLNFGFKKNKVWMTEVGIEKISFTLSSQP</sequence>
<feature type="domain" description="N-acetyltransferase" evidence="1">
    <location>
        <begin position="1"/>
        <end position="146"/>
    </location>
</feature>
<evidence type="ECO:0000313" key="3">
    <source>
        <dbReference type="Proteomes" id="UP001474120"/>
    </source>
</evidence>
<comment type="caution">
    <text evidence="2">The sequence shown here is derived from an EMBL/GenBank/DDBJ whole genome shotgun (WGS) entry which is preliminary data.</text>
</comment>
<gene>
    <name evidence="2" type="ORF">AABB81_14370</name>
</gene>
<dbReference type="CDD" id="cd04301">
    <property type="entry name" value="NAT_SF"/>
    <property type="match status" value="1"/>
</dbReference>
<reference evidence="2 3" key="1">
    <citation type="submission" date="2024-04" db="EMBL/GenBank/DDBJ databases">
        <title>whole genome sequencing of Lutimonas vermicola strain IMCC1616.</title>
        <authorList>
            <person name="Bae S.S."/>
        </authorList>
    </citation>
    <scope>NUCLEOTIDE SEQUENCE [LARGE SCALE GENOMIC DNA]</scope>
    <source>
        <strain evidence="2 3">IMCC1616</strain>
    </source>
</reference>
<organism evidence="2 3">
    <name type="scientific">Lutimonas vermicola</name>
    <dbReference type="NCBI Taxonomy" id="414288"/>
    <lineage>
        <taxon>Bacteria</taxon>
        <taxon>Pseudomonadati</taxon>
        <taxon>Bacteroidota</taxon>
        <taxon>Flavobacteriia</taxon>
        <taxon>Flavobacteriales</taxon>
        <taxon>Flavobacteriaceae</taxon>
        <taxon>Lutimonas</taxon>
    </lineage>
</organism>
<accession>A0ABU9L6W1</accession>
<dbReference type="SUPFAM" id="SSF55729">
    <property type="entry name" value="Acyl-CoA N-acyltransferases (Nat)"/>
    <property type="match status" value="1"/>
</dbReference>
<dbReference type="Pfam" id="PF00583">
    <property type="entry name" value="Acetyltransf_1"/>
    <property type="match status" value="1"/>
</dbReference>
<evidence type="ECO:0000313" key="2">
    <source>
        <dbReference type="EMBL" id="MEL4457090.1"/>
    </source>
</evidence>
<protein>
    <submittedName>
        <fullName evidence="2">GNAT family N-acetyltransferase</fullName>
    </submittedName>
</protein>
<evidence type="ECO:0000259" key="1">
    <source>
        <dbReference type="PROSITE" id="PS51186"/>
    </source>
</evidence>
<dbReference type="PROSITE" id="PS51186">
    <property type="entry name" value="GNAT"/>
    <property type="match status" value="1"/>
</dbReference>
<dbReference type="RefSeq" id="WP_342161251.1">
    <property type="nucleotide sequence ID" value="NZ_JBCDNA010000003.1"/>
</dbReference>
<dbReference type="InterPro" id="IPR016181">
    <property type="entry name" value="Acyl_CoA_acyltransferase"/>
</dbReference>
<dbReference type="InterPro" id="IPR000182">
    <property type="entry name" value="GNAT_dom"/>
</dbReference>
<name>A0ABU9L6W1_9FLAO</name>
<keyword evidence="3" id="KW-1185">Reference proteome</keyword>
<dbReference type="EMBL" id="JBCDNA010000003">
    <property type="protein sequence ID" value="MEL4457090.1"/>
    <property type="molecule type" value="Genomic_DNA"/>
</dbReference>
<dbReference type="Proteomes" id="UP001474120">
    <property type="component" value="Unassembled WGS sequence"/>
</dbReference>